<reference evidence="3" key="1">
    <citation type="journal article" date="2014" name="Proc. Natl. Acad. Sci. U.S.A.">
        <title>Extensive sampling of basidiomycete genomes demonstrates inadequacy of the white-rot/brown-rot paradigm for wood decay fungi.</title>
        <authorList>
            <person name="Riley R."/>
            <person name="Salamov A.A."/>
            <person name="Brown D.W."/>
            <person name="Nagy L.G."/>
            <person name="Floudas D."/>
            <person name="Held B.W."/>
            <person name="Levasseur A."/>
            <person name="Lombard V."/>
            <person name="Morin E."/>
            <person name="Otillar R."/>
            <person name="Lindquist E.A."/>
            <person name="Sun H."/>
            <person name="LaButti K.M."/>
            <person name="Schmutz J."/>
            <person name="Jabbour D."/>
            <person name="Luo H."/>
            <person name="Baker S.E."/>
            <person name="Pisabarro A.G."/>
            <person name="Walton J.D."/>
            <person name="Blanchette R.A."/>
            <person name="Henrissat B."/>
            <person name="Martin F."/>
            <person name="Cullen D."/>
            <person name="Hibbett D.S."/>
            <person name="Grigoriev I.V."/>
        </authorList>
    </citation>
    <scope>NUCLEOTIDE SEQUENCE [LARGE SCALE GENOMIC DNA]</scope>
    <source>
        <strain evidence="3">CBS 339.88</strain>
    </source>
</reference>
<dbReference type="AlphaFoldDB" id="A0A067TC73"/>
<dbReference type="EMBL" id="KL142376">
    <property type="protein sequence ID" value="KDR77464.1"/>
    <property type="molecule type" value="Genomic_DNA"/>
</dbReference>
<gene>
    <name evidence="2" type="ORF">GALMADRAFT_119596</name>
</gene>
<dbReference type="OrthoDB" id="27483at2759"/>
<evidence type="ECO:0000313" key="3">
    <source>
        <dbReference type="Proteomes" id="UP000027222"/>
    </source>
</evidence>
<dbReference type="PANTHER" id="PTHR33099:SF7">
    <property type="entry name" value="MYND-TYPE DOMAIN-CONTAINING PROTEIN"/>
    <property type="match status" value="1"/>
</dbReference>
<dbReference type="Proteomes" id="UP000027222">
    <property type="component" value="Unassembled WGS sequence"/>
</dbReference>
<organism evidence="2 3">
    <name type="scientific">Galerina marginata (strain CBS 339.88)</name>
    <dbReference type="NCBI Taxonomy" id="685588"/>
    <lineage>
        <taxon>Eukaryota</taxon>
        <taxon>Fungi</taxon>
        <taxon>Dikarya</taxon>
        <taxon>Basidiomycota</taxon>
        <taxon>Agaricomycotina</taxon>
        <taxon>Agaricomycetes</taxon>
        <taxon>Agaricomycetidae</taxon>
        <taxon>Agaricales</taxon>
        <taxon>Agaricineae</taxon>
        <taxon>Strophariaceae</taxon>
        <taxon>Galerina</taxon>
    </lineage>
</organism>
<dbReference type="PANTHER" id="PTHR33099">
    <property type="entry name" value="FE2OG DIOXYGENASE DOMAIN-CONTAINING PROTEIN"/>
    <property type="match status" value="1"/>
</dbReference>
<protein>
    <recommendedName>
        <fullName evidence="1">Prolyl 4-hydroxylase alpha subunit Fe(2+) 2OG dioxygenase domain-containing protein</fullName>
    </recommendedName>
</protein>
<dbReference type="Pfam" id="PF13640">
    <property type="entry name" value="2OG-FeII_Oxy_3"/>
    <property type="match status" value="1"/>
</dbReference>
<dbReference type="Gene3D" id="2.60.120.620">
    <property type="entry name" value="q2cbj1_9rhob like domain"/>
    <property type="match status" value="1"/>
</dbReference>
<evidence type="ECO:0000313" key="2">
    <source>
        <dbReference type="EMBL" id="KDR77464.1"/>
    </source>
</evidence>
<accession>A0A067TC73</accession>
<evidence type="ECO:0000259" key="1">
    <source>
        <dbReference type="Pfam" id="PF13640"/>
    </source>
</evidence>
<dbReference type="HOGENOM" id="CLU_019613_2_1_1"/>
<name>A0A067TC73_GALM3</name>
<keyword evidence="3" id="KW-1185">Reference proteome</keyword>
<feature type="domain" description="Prolyl 4-hydroxylase alpha subunit Fe(2+) 2OG dioxygenase" evidence="1">
    <location>
        <begin position="127"/>
        <end position="219"/>
    </location>
</feature>
<dbReference type="STRING" id="685588.A0A067TC73"/>
<dbReference type="InterPro" id="IPR044862">
    <property type="entry name" value="Pro_4_hyd_alph_FE2OG_OXY"/>
</dbReference>
<proteinExistence type="predicted"/>
<sequence length="414" mass="45263">MSSTTNSLDAFKSVFGEISEPPYCSGTATLDASTATLFYNTENKTELLNFAHASEDQLTSLAAACQQATFGVDQKDVLDESYRKAGKLDATQFATQFSPFPGIIDTVRESLLHGEHSEKSIKAEIYKLNVYGLGSFFKSHVDTPRSDTMFGSLVVVLPITHEGGSLICRHRGEECEFDTAKAVMSENSPQVAFVAFFSDVEHEVSKVISGYRVTLTYNLYFVDRSAAPKAPLAVPSDPVNKLKPALLKLLASPTFLPNGGLLGFYLSHKYPFNPATTSLASLEKHLKGNDASIRRICKALSLDVSLKAIYPSDNEECDGSCLLDSFADLGGFQIENGVTEYLRSEEAATIVYDSLGEDLNKEDAVPIVWLKPQGVTNSFRQPYVRYGNEATLDYTYGEVCLVTEIGPPEDRIVA</sequence>